<feature type="transmembrane region" description="Helical" evidence="1">
    <location>
        <begin position="97"/>
        <end position="115"/>
    </location>
</feature>
<keyword evidence="1" id="KW-0472">Membrane</keyword>
<organism evidence="2">
    <name type="scientific">Noccaea caerulescens</name>
    <name type="common">Alpine penny-cress</name>
    <name type="synonym">Thlaspi caerulescens</name>
    <dbReference type="NCBI Taxonomy" id="107243"/>
    <lineage>
        <taxon>Eukaryota</taxon>
        <taxon>Viridiplantae</taxon>
        <taxon>Streptophyta</taxon>
        <taxon>Embryophyta</taxon>
        <taxon>Tracheophyta</taxon>
        <taxon>Spermatophyta</taxon>
        <taxon>Magnoliopsida</taxon>
        <taxon>eudicotyledons</taxon>
        <taxon>Gunneridae</taxon>
        <taxon>Pentapetalae</taxon>
        <taxon>rosids</taxon>
        <taxon>malvids</taxon>
        <taxon>Brassicales</taxon>
        <taxon>Brassicaceae</taxon>
        <taxon>Coluteocarpeae</taxon>
        <taxon>Noccaea</taxon>
    </lineage>
</organism>
<evidence type="ECO:0000313" key="2">
    <source>
        <dbReference type="EMBL" id="JAU35215.1"/>
    </source>
</evidence>
<evidence type="ECO:0000256" key="1">
    <source>
        <dbReference type="SAM" id="Phobius"/>
    </source>
</evidence>
<dbReference type="AlphaFoldDB" id="A0A1J3EUE8"/>
<name>A0A1J3EUE8_NOCCA</name>
<proteinExistence type="predicted"/>
<reference evidence="2" key="1">
    <citation type="submission" date="2016-07" db="EMBL/GenBank/DDBJ databases">
        <title>De novo transcriptome assembly of four accessions of the metal hyperaccumulator plant Noccaea caerulescens.</title>
        <authorList>
            <person name="Blande D."/>
            <person name="Halimaa P."/>
            <person name="Tervahauta A.I."/>
            <person name="Aarts M.G."/>
            <person name="Karenlampi S.O."/>
        </authorList>
    </citation>
    <scope>NUCLEOTIDE SEQUENCE</scope>
</reference>
<gene>
    <name evidence="2" type="ORF">LC_TR2749_c0_g1_i1_g.11145</name>
</gene>
<sequence>MNDLLSRSLIRSVADDSSPPHSHSAIEMPKAMFSDGISCSGGNNLDLEEGQGESETFLQKAIQEQGRGSVLDTVNEIQKRRNALKLMKEFRDISNTYLMYLVIVITFIIVLNNLGF</sequence>
<protein>
    <submittedName>
        <fullName evidence="2">Uncharacterized protein</fullName>
    </submittedName>
</protein>
<dbReference type="EMBL" id="GEVK01017617">
    <property type="protein sequence ID" value="JAU35215.1"/>
    <property type="molecule type" value="Transcribed_RNA"/>
</dbReference>
<keyword evidence="1" id="KW-1133">Transmembrane helix</keyword>
<accession>A0A1J3EUE8</accession>
<keyword evidence="1" id="KW-0812">Transmembrane</keyword>